<proteinExistence type="predicted"/>
<gene>
    <name evidence="2" type="ORF">MCHLO_09240</name>
</gene>
<protein>
    <submittedName>
        <fullName evidence="2">Uncharacterized protein</fullName>
    </submittedName>
</protein>
<reference evidence="2" key="1">
    <citation type="submission" date="2014-09" db="EMBL/GenBank/DDBJ databases">
        <title>Genome sequence of the luminous mushroom Mycena chlorophos for searching fungal bioluminescence genes.</title>
        <authorList>
            <person name="Tanaka Y."/>
            <person name="Kasuga D."/>
            <person name="Oba Y."/>
            <person name="Hase S."/>
            <person name="Sato K."/>
            <person name="Oba Y."/>
            <person name="Sakakibara Y."/>
        </authorList>
    </citation>
    <scope>NUCLEOTIDE SEQUENCE</scope>
</reference>
<evidence type="ECO:0000313" key="3">
    <source>
        <dbReference type="Proteomes" id="UP000815677"/>
    </source>
</evidence>
<feature type="region of interest" description="Disordered" evidence="1">
    <location>
        <begin position="1"/>
        <end position="69"/>
    </location>
</feature>
<organism evidence="2 3">
    <name type="scientific">Mycena chlorophos</name>
    <name type="common">Agaric fungus</name>
    <name type="synonym">Agaricus chlorophos</name>
    <dbReference type="NCBI Taxonomy" id="658473"/>
    <lineage>
        <taxon>Eukaryota</taxon>
        <taxon>Fungi</taxon>
        <taxon>Dikarya</taxon>
        <taxon>Basidiomycota</taxon>
        <taxon>Agaricomycotina</taxon>
        <taxon>Agaricomycetes</taxon>
        <taxon>Agaricomycetidae</taxon>
        <taxon>Agaricales</taxon>
        <taxon>Marasmiineae</taxon>
        <taxon>Mycenaceae</taxon>
        <taxon>Mycena</taxon>
    </lineage>
</organism>
<name>A0ABQ0LM23_MYCCL</name>
<feature type="compositionally biased region" description="Polar residues" evidence="1">
    <location>
        <begin position="1"/>
        <end position="27"/>
    </location>
</feature>
<evidence type="ECO:0000256" key="1">
    <source>
        <dbReference type="SAM" id="MobiDB-lite"/>
    </source>
</evidence>
<accession>A0ABQ0LM23</accession>
<sequence>MPLGINSDSCRRTASLTPTESHACTTPTKPPSYMGRLTPYEIRAKDRERKARTRKALRQDPDKWQASMEKAREASRKYRLSCSEWLNMEKRRKRAV</sequence>
<dbReference type="EMBL" id="DF847619">
    <property type="protein sequence ID" value="GAT52159.1"/>
    <property type="molecule type" value="Genomic_DNA"/>
</dbReference>
<dbReference type="Proteomes" id="UP000815677">
    <property type="component" value="Unassembled WGS sequence"/>
</dbReference>
<evidence type="ECO:0000313" key="2">
    <source>
        <dbReference type="EMBL" id="GAT52159.1"/>
    </source>
</evidence>
<keyword evidence="3" id="KW-1185">Reference proteome</keyword>
<feature type="compositionally biased region" description="Basic and acidic residues" evidence="1">
    <location>
        <begin position="57"/>
        <end position="69"/>
    </location>
</feature>